<organism evidence="2 4">
    <name type="scientific">Rotaria sordida</name>
    <dbReference type="NCBI Taxonomy" id="392033"/>
    <lineage>
        <taxon>Eukaryota</taxon>
        <taxon>Metazoa</taxon>
        <taxon>Spiralia</taxon>
        <taxon>Gnathifera</taxon>
        <taxon>Rotifera</taxon>
        <taxon>Eurotatoria</taxon>
        <taxon>Bdelloidea</taxon>
        <taxon>Philodinida</taxon>
        <taxon>Philodinidae</taxon>
        <taxon>Rotaria</taxon>
    </lineage>
</organism>
<dbReference type="AlphaFoldDB" id="A0A814BPD5"/>
<comment type="caution">
    <text evidence="2">The sequence shown here is derived from an EMBL/GenBank/DDBJ whole genome shotgun (WGS) entry which is preliminary data.</text>
</comment>
<evidence type="ECO:0000313" key="4">
    <source>
        <dbReference type="Proteomes" id="UP000663864"/>
    </source>
</evidence>
<evidence type="ECO:0000256" key="1">
    <source>
        <dbReference type="SAM" id="MobiDB-lite"/>
    </source>
</evidence>
<feature type="compositionally biased region" description="Acidic residues" evidence="1">
    <location>
        <begin position="46"/>
        <end position="79"/>
    </location>
</feature>
<name>A0A814BPD5_9BILA</name>
<dbReference type="EMBL" id="CAJOBD010000268">
    <property type="protein sequence ID" value="CAF3630266.1"/>
    <property type="molecule type" value="Genomic_DNA"/>
</dbReference>
<dbReference type="Proteomes" id="UP000663864">
    <property type="component" value="Unassembled WGS sequence"/>
</dbReference>
<dbReference type="EMBL" id="CAJNOT010000297">
    <property type="protein sequence ID" value="CAF0931028.1"/>
    <property type="molecule type" value="Genomic_DNA"/>
</dbReference>
<gene>
    <name evidence="3" type="ORF">JBS370_LOCUS5246</name>
    <name evidence="2" type="ORF">ZHD862_LOCUS8938</name>
</gene>
<feature type="region of interest" description="Disordered" evidence="1">
    <location>
        <begin position="31"/>
        <end position="84"/>
    </location>
</feature>
<evidence type="ECO:0000313" key="2">
    <source>
        <dbReference type="EMBL" id="CAF0931028.1"/>
    </source>
</evidence>
<feature type="compositionally biased region" description="Basic and acidic residues" evidence="1">
    <location>
        <begin position="32"/>
        <end position="45"/>
    </location>
</feature>
<dbReference type="Proteomes" id="UP000663836">
    <property type="component" value="Unassembled WGS sequence"/>
</dbReference>
<proteinExistence type="predicted"/>
<reference evidence="2" key="1">
    <citation type="submission" date="2021-02" db="EMBL/GenBank/DDBJ databases">
        <authorList>
            <person name="Nowell W R."/>
        </authorList>
    </citation>
    <scope>NUCLEOTIDE SEQUENCE</scope>
</reference>
<accession>A0A814BPD5</accession>
<protein>
    <submittedName>
        <fullName evidence="2">Uncharacterized protein</fullName>
    </submittedName>
</protein>
<evidence type="ECO:0000313" key="3">
    <source>
        <dbReference type="EMBL" id="CAF3630266.1"/>
    </source>
</evidence>
<sequence length="98" mass="11175">MSSIDDSTSISPMSLVLDLTQHSSDEVSIFVENKELRKTSDHDENSNQDDEMNDEPQLDDDEPQLDDDDEPQLDDDDDITPVSPIKNSRFFNLLTFNL</sequence>